<dbReference type="Proteomes" id="UP000010301">
    <property type="component" value="Unassembled WGS sequence"/>
</dbReference>
<gene>
    <name evidence="2" type="ORF">HMPREF0044_0135</name>
</gene>
<dbReference type="eggNOG" id="ENOG5031HUJ">
    <property type="taxonomic scope" value="Bacteria"/>
</dbReference>
<dbReference type="OrthoDB" id="3268496at2"/>
<protein>
    <submittedName>
        <fullName evidence="2">Uncharacterized protein</fullName>
    </submittedName>
</protein>
<feature type="transmembrane region" description="Helical" evidence="1">
    <location>
        <begin position="49"/>
        <end position="66"/>
    </location>
</feature>
<keyword evidence="3" id="KW-1185">Reference proteome</keyword>
<dbReference type="HOGENOM" id="CLU_198016_0_0_11"/>
<organism evidence="2 3">
    <name type="scientific">Gleimia coleocanis DSM 15436</name>
    <dbReference type="NCBI Taxonomy" id="525245"/>
    <lineage>
        <taxon>Bacteria</taxon>
        <taxon>Bacillati</taxon>
        <taxon>Actinomycetota</taxon>
        <taxon>Actinomycetes</taxon>
        <taxon>Actinomycetales</taxon>
        <taxon>Actinomycetaceae</taxon>
        <taxon>Gleimia</taxon>
    </lineage>
</organism>
<name>C0VY95_9ACTO</name>
<dbReference type="Pfam" id="PF23809">
    <property type="entry name" value="Phage_holin_9"/>
    <property type="match status" value="1"/>
</dbReference>
<dbReference type="AlphaFoldDB" id="C0VY95"/>
<proteinExistence type="predicted"/>
<keyword evidence="1" id="KW-0812">Transmembrane</keyword>
<feature type="transmembrane region" description="Helical" evidence="1">
    <location>
        <begin position="25"/>
        <end position="43"/>
    </location>
</feature>
<accession>C0VY95</accession>
<dbReference type="STRING" id="525245.HMPREF0044_0135"/>
<sequence length="75" mass="8394">MGRHTEKREEYSVITPLFTPKFRRWTYGIATATVPLLVVYGVLEESVAPLWLALVGQIFATGTAYLHTPAEVAEE</sequence>
<evidence type="ECO:0000313" key="2">
    <source>
        <dbReference type="EMBL" id="EEH64398.1"/>
    </source>
</evidence>
<evidence type="ECO:0000256" key="1">
    <source>
        <dbReference type="SAM" id="Phobius"/>
    </source>
</evidence>
<keyword evidence="1" id="KW-1133">Transmembrane helix</keyword>
<reference evidence="2 3" key="1">
    <citation type="submission" date="2009-01" db="EMBL/GenBank/DDBJ databases">
        <authorList>
            <person name="Qin X."/>
            <person name="Bachman B."/>
            <person name="Battles P."/>
            <person name="Bell A."/>
            <person name="Bess C."/>
            <person name="Bickham C."/>
            <person name="Chaboub L."/>
            <person name="Chen D."/>
            <person name="Coyle M."/>
            <person name="Deiros D.R."/>
            <person name="Dinh H."/>
            <person name="Forbes L."/>
            <person name="Fowler G."/>
            <person name="Francisco L."/>
            <person name="Fu Q."/>
            <person name="Gubbala S."/>
            <person name="Hale W."/>
            <person name="Han Y."/>
            <person name="Hemphill L."/>
            <person name="Highlander S.K."/>
            <person name="Hirani K."/>
            <person name="Hogues M."/>
            <person name="Jackson L."/>
            <person name="Jakkamsetti A."/>
            <person name="Javaid M."/>
            <person name="Jiang H."/>
            <person name="Korchina V."/>
            <person name="Kovar C."/>
            <person name="Lara F."/>
            <person name="Lee S."/>
            <person name="Mata R."/>
            <person name="Mathew T."/>
            <person name="Moen C."/>
            <person name="Morales K."/>
            <person name="Munidasa M."/>
            <person name="Nazareth L."/>
            <person name="Ngo R."/>
            <person name="Nguyen L."/>
            <person name="Okwuonu G."/>
            <person name="Ongeri F."/>
            <person name="Patil S."/>
            <person name="Petrosino J."/>
            <person name="Pham C."/>
            <person name="Pham P."/>
            <person name="Pu L.-L."/>
            <person name="Puazo M."/>
            <person name="Raj R."/>
            <person name="Reid J."/>
            <person name="Rouhana J."/>
            <person name="Saada N."/>
            <person name="Shang Y."/>
            <person name="Simmons D."/>
            <person name="Thornton R."/>
            <person name="Warren J."/>
            <person name="Weissenberger G."/>
            <person name="Zhang J."/>
            <person name="Zhang L."/>
            <person name="Zhou C."/>
            <person name="Zhu D."/>
            <person name="Muzny D."/>
            <person name="Worley K."/>
            <person name="Gibbs R."/>
        </authorList>
    </citation>
    <scope>NUCLEOTIDE SEQUENCE [LARGE SCALE GENOMIC DNA]</scope>
    <source>
        <strain evidence="2 3">DSM 15436</strain>
    </source>
</reference>
<keyword evidence="1" id="KW-0472">Membrane</keyword>
<dbReference type="EMBL" id="ACFG01000004">
    <property type="protein sequence ID" value="EEH64398.1"/>
    <property type="molecule type" value="Genomic_DNA"/>
</dbReference>
<dbReference type="InterPro" id="IPR056390">
    <property type="entry name" value="Holin_phage"/>
</dbReference>
<comment type="caution">
    <text evidence="2">The sequence shown here is derived from an EMBL/GenBank/DDBJ whole genome shotgun (WGS) entry which is preliminary data.</text>
</comment>
<dbReference type="RefSeq" id="WP_006547132.1">
    <property type="nucleotide sequence ID" value="NZ_DS999545.1"/>
</dbReference>
<evidence type="ECO:0000313" key="3">
    <source>
        <dbReference type="Proteomes" id="UP000010301"/>
    </source>
</evidence>